<comment type="similarity">
    <text evidence="1">Belongs to the short-chain dehydrogenases/reductases (SDR) family.</text>
</comment>
<dbReference type="RefSeq" id="WP_041966991.1">
    <property type="nucleotide sequence ID" value="NZ_BASE01000079.1"/>
</dbReference>
<name>A0A0A8X5T3_MESS1</name>
<dbReference type="PANTHER" id="PTHR42760:SF133">
    <property type="entry name" value="3-OXOACYL-[ACYL-CARRIER-PROTEIN] REDUCTASE"/>
    <property type="match status" value="1"/>
</dbReference>
<keyword evidence="2" id="KW-0521">NADP</keyword>
<dbReference type="SUPFAM" id="SSF51735">
    <property type="entry name" value="NAD(P)-binding Rossmann-fold domains"/>
    <property type="match status" value="1"/>
</dbReference>
<dbReference type="Proteomes" id="UP000031014">
    <property type="component" value="Unassembled WGS sequence"/>
</dbReference>
<comment type="catalytic activity">
    <reaction evidence="5">
        <text>L-rhamnofuranose + NADP(+) = L-rhamnono-1,4-lactone + NADPH + H(+)</text>
        <dbReference type="Rhea" id="RHEA:42668"/>
        <dbReference type="ChEBI" id="CHEBI:15378"/>
        <dbReference type="ChEBI" id="CHEBI:16935"/>
        <dbReference type="ChEBI" id="CHEBI:17937"/>
        <dbReference type="ChEBI" id="CHEBI:57783"/>
        <dbReference type="ChEBI" id="CHEBI:58349"/>
        <dbReference type="EC" id="1.1.1.378"/>
    </reaction>
    <physiologicalReaction direction="left-to-right" evidence="5">
        <dbReference type="Rhea" id="RHEA:42669"/>
    </physiologicalReaction>
</comment>
<dbReference type="AlphaFoldDB" id="A0A0A8X5T3"/>
<comment type="catalytic activity">
    <reaction evidence="6">
        <text>L-rhamnofuranose + NAD(+) = L-rhamnono-1,4-lactone + NADH + H(+)</text>
        <dbReference type="Rhea" id="RHEA:12649"/>
        <dbReference type="ChEBI" id="CHEBI:15378"/>
        <dbReference type="ChEBI" id="CHEBI:16935"/>
        <dbReference type="ChEBI" id="CHEBI:17937"/>
        <dbReference type="ChEBI" id="CHEBI:57540"/>
        <dbReference type="ChEBI" id="CHEBI:57945"/>
        <dbReference type="EC" id="1.1.1.378"/>
    </reaction>
    <physiologicalReaction direction="left-to-right" evidence="6">
        <dbReference type="Rhea" id="RHEA:12650"/>
    </physiologicalReaction>
</comment>
<evidence type="ECO:0000256" key="2">
    <source>
        <dbReference type="ARBA" id="ARBA00022857"/>
    </source>
</evidence>
<protein>
    <recommendedName>
        <fullName evidence="9">L-rhamnose 1-dehydrogenase (NAD(P)(+))</fullName>
        <ecNumber evidence="8">1.1.1.378</ecNumber>
    </recommendedName>
</protein>
<dbReference type="PROSITE" id="PS00061">
    <property type="entry name" value="ADH_SHORT"/>
    <property type="match status" value="1"/>
</dbReference>
<reference evidence="10 11" key="1">
    <citation type="submission" date="2013-06" db="EMBL/GenBank/DDBJ databases">
        <title>Whole genome shotgun sequence of Bacillus selenatarsenatis SF-1.</title>
        <authorList>
            <person name="Kuroda M."/>
            <person name="Sei K."/>
            <person name="Yamashita M."/>
            <person name="Ike M."/>
        </authorList>
    </citation>
    <scope>NUCLEOTIDE SEQUENCE [LARGE SCALE GENOMIC DNA]</scope>
    <source>
        <strain evidence="10 11">SF-1</strain>
    </source>
</reference>
<dbReference type="Gene3D" id="3.40.50.720">
    <property type="entry name" value="NAD(P)-binding Rossmann-like Domain"/>
    <property type="match status" value="1"/>
</dbReference>
<dbReference type="PANTHER" id="PTHR42760">
    <property type="entry name" value="SHORT-CHAIN DEHYDROGENASES/REDUCTASES FAMILY MEMBER"/>
    <property type="match status" value="1"/>
</dbReference>
<evidence type="ECO:0000256" key="5">
    <source>
        <dbReference type="ARBA" id="ARBA00050510"/>
    </source>
</evidence>
<organism evidence="10 11">
    <name type="scientific">Mesobacillus selenatarsenatis (strain DSM 18680 / JCM 14380 / FERM P-15431 / SF-1)</name>
    <dbReference type="NCBI Taxonomy" id="1321606"/>
    <lineage>
        <taxon>Bacteria</taxon>
        <taxon>Bacillati</taxon>
        <taxon>Bacillota</taxon>
        <taxon>Bacilli</taxon>
        <taxon>Bacillales</taxon>
        <taxon>Bacillaceae</taxon>
        <taxon>Mesobacillus</taxon>
    </lineage>
</organism>
<comment type="pathway">
    <text evidence="7">Carbohydrate degradation; L-rhamnose degradation.</text>
</comment>
<dbReference type="STRING" id="1321606.SAMD00020551_3487"/>
<dbReference type="NCBIfam" id="NF005559">
    <property type="entry name" value="PRK07231.1"/>
    <property type="match status" value="1"/>
</dbReference>
<evidence type="ECO:0000313" key="11">
    <source>
        <dbReference type="Proteomes" id="UP000031014"/>
    </source>
</evidence>
<evidence type="ECO:0000256" key="7">
    <source>
        <dbReference type="ARBA" id="ARBA00060619"/>
    </source>
</evidence>
<dbReference type="PRINTS" id="PR00081">
    <property type="entry name" value="GDHRDH"/>
</dbReference>
<evidence type="ECO:0000256" key="6">
    <source>
        <dbReference type="ARBA" id="ARBA00052619"/>
    </source>
</evidence>
<dbReference type="GO" id="GO:0048038">
    <property type="term" value="F:quinone binding"/>
    <property type="evidence" value="ECO:0007669"/>
    <property type="project" value="TreeGrafter"/>
</dbReference>
<evidence type="ECO:0000313" key="10">
    <source>
        <dbReference type="EMBL" id="GAM15330.1"/>
    </source>
</evidence>
<evidence type="ECO:0000256" key="1">
    <source>
        <dbReference type="ARBA" id="ARBA00006484"/>
    </source>
</evidence>
<dbReference type="GO" id="GO:0006633">
    <property type="term" value="P:fatty acid biosynthetic process"/>
    <property type="evidence" value="ECO:0007669"/>
    <property type="project" value="TreeGrafter"/>
</dbReference>
<dbReference type="PRINTS" id="PR00080">
    <property type="entry name" value="SDRFAMILY"/>
</dbReference>
<dbReference type="GO" id="GO:0019301">
    <property type="term" value="P:rhamnose catabolic process"/>
    <property type="evidence" value="ECO:0007669"/>
    <property type="project" value="UniProtKB-ARBA"/>
</dbReference>
<evidence type="ECO:0000256" key="9">
    <source>
        <dbReference type="ARBA" id="ARBA00068170"/>
    </source>
</evidence>
<dbReference type="InterPro" id="IPR002347">
    <property type="entry name" value="SDR_fam"/>
</dbReference>
<dbReference type="OrthoDB" id="9803333at2"/>
<dbReference type="InterPro" id="IPR036291">
    <property type="entry name" value="NAD(P)-bd_dom_sf"/>
</dbReference>
<keyword evidence="11" id="KW-1185">Reference proteome</keyword>
<evidence type="ECO:0000256" key="3">
    <source>
        <dbReference type="ARBA" id="ARBA00023002"/>
    </source>
</evidence>
<gene>
    <name evidence="10" type="ORF">SAMD00020551_3487</name>
</gene>
<dbReference type="FunFam" id="3.40.50.720:FF:000417">
    <property type="entry name" value="Glucose 1-dehydrogenase, putative"/>
    <property type="match status" value="1"/>
</dbReference>
<evidence type="ECO:0000256" key="4">
    <source>
        <dbReference type="ARBA" id="ARBA00023308"/>
    </source>
</evidence>
<accession>A0A0A8X5T3</accession>
<dbReference type="EMBL" id="BASE01000079">
    <property type="protein sequence ID" value="GAM15330.1"/>
    <property type="molecule type" value="Genomic_DNA"/>
</dbReference>
<proteinExistence type="inferred from homology"/>
<dbReference type="Pfam" id="PF13561">
    <property type="entry name" value="adh_short_C2"/>
    <property type="match status" value="1"/>
</dbReference>
<dbReference type="InterPro" id="IPR020904">
    <property type="entry name" value="Sc_DH/Rdtase_CS"/>
</dbReference>
<sequence>MFLPSFDLKGKTAVVTGAGRGIGRAIAIGLAEAGANVALLARTEEDLKETSSVIEKLGSKTLVLPTDVTNRGQVHKSISAVRNEWGKIDILVNNAGMNIRSKALEATDEEWQTIMDTNLKSAFMMSQEAGKVMKGQQSGGKIINIASVAGQVALRTGVVYAATKAALMQMTKVLAMEWGQYGINVNSIGPWYFKTPLTEKLLADEAYVKDILAVTPLKRIGELPELVGPVVFLSSDAGNYVTGQTLFVDGGMTIHGF</sequence>
<dbReference type="EC" id="1.1.1.378" evidence="8"/>
<dbReference type="GO" id="GO:0050034">
    <property type="term" value="F:L-rhamnose 1-dehydrogenase activity"/>
    <property type="evidence" value="ECO:0007669"/>
    <property type="project" value="RHEA"/>
</dbReference>
<keyword evidence="3 10" id="KW-0560">Oxidoreductase</keyword>
<evidence type="ECO:0000256" key="8">
    <source>
        <dbReference type="ARBA" id="ARBA00067020"/>
    </source>
</evidence>
<keyword evidence="4" id="KW-0684">Rhamnose metabolism</keyword>
<comment type="caution">
    <text evidence="10">The sequence shown here is derived from an EMBL/GenBank/DDBJ whole genome shotgun (WGS) entry which is preliminary data.</text>
</comment>